<evidence type="ECO:0000256" key="1">
    <source>
        <dbReference type="SAM" id="MobiDB-lite"/>
    </source>
</evidence>
<reference evidence="2" key="1">
    <citation type="submission" date="2014-09" db="EMBL/GenBank/DDBJ databases">
        <authorList>
            <person name="Magalhaes I.L.F."/>
            <person name="Oliveira U."/>
            <person name="Santos F.R."/>
            <person name="Vidigal T.H.D.A."/>
            <person name="Brescovit A.D."/>
            <person name="Santos A.J."/>
        </authorList>
    </citation>
    <scope>NUCLEOTIDE SEQUENCE</scope>
    <source>
        <tissue evidence="2">Shoot tissue taken approximately 20 cm above the soil surface</tissue>
    </source>
</reference>
<feature type="region of interest" description="Disordered" evidence="1">
    <location>
        <begin position="1"/>
        <end position="20"/>
    </location>
</feature>
<accession>A0A0A9C4Y6</accession>
<sequence>MDMRISSLDPCAGHGGARPRRAKVGLDLGVQRRAGSGEVWCPSSGGLRSASARWKTVGSTREAVRFGPSLAGSTWIGGASPRSGDSDGSSSGGSCLAPLFQALVLQHRDPASHLRICADRGPCGRIRAERGPCSQIQPFLRR</sequence>
<name>A0A0A9C4Y6_ARUDO</name>
<dbReference type="AlphaFoldDB" id="A0A0A9C4Y6"/>
<reference evidence="2" key="2">
    <citation type="journal article" date="2015" name="Data Brief">
        <title>Shoot transcriptome of the giant reed, Arundo donax.</title>
        <authorList>
            <person name="Barrero R.A."/>
            <person name="Guerrero F.D."/>
            <person name="Moolhuijzen P."/>
            <person name="Goolsby J.A."/>
            <person name="Tidwell J."/>
            <person name="Bellgard S.E."/>
            <person name="Bellgard M.I."/>
        </authorList>
    </citation>
    <scope>NUCLEOTIDE SEQUENCE</scope>
    <source>
        <tissue evidence="2">Shoot tissue taken approximately 20 cm above the soil surface</tissue>
    </source>
</reference>
<proteinExistence type="predicted"/>
<evidence type="ECO:0000313" key="2">
    <source>
        <dbReference type="EMBL" id="JAD71379.1"/>
    </source>
</evidence>
<dbReference type="EMBL" id="GBRH01226516">
    <property type="protein sequence ID" value="JAD71379.1"/>
    <property type="molecule type" value="Transcribed_RNA"/>
</dbReference>
<protein>
    <submittedName>
        <fullName evidence="2">Uncharacterized protein</fullName>
    </submittedName>
</protein>
<organism evidence="2">
    <name type="scientific">Arundo donax</name>
    <name type="common">Giant reed</name>
    <name type="synonym">Donax arundinaceus</name>
    <dbReference type="NCBI Taxonomy" id="35708"/>
    <lineage>
        <taxon>Eukaryota</taxon>
        <taxon>Viridiplantae</taxon>
        <taxon>Streptophyta</taxon>
        <taxon>Embryophyta</taxon>
        <taxon>Tracheophyta</taxon>
        <taxon>Spermatophyta</taxon>
        <taxon>Magnoliopsida</taxon>
        <taxon>Liliopsida</taxon>
        <taxon>Poales</taxon>
        <taxon>Poaceae</taxon>
        <taxon>PACMAD clade</taxon>
        <taxon>Arundinoideae</taxon>
        <taxon>Arundineae</taxon>
        <taxon>Arundo</taxon>
    </lineage>
</organism>